<evidence type="ECO:0000256" key="1">
    <source>
        <dbReference type="SAM" id="MobiDB-lite"/>
    </source>
</evidence>
<gene>
    <name evidence="2" type="ORF">BN874_1140007</name>
</gene>
<feature type="region of interest" description="Disordered" evidence="1">
    <location>
        <begin position="52"/>
        <end position="78"/>
    </location>
</feature>
<dbReference type="EMBL" id="CBTK010000018">
    <property type="protein sequence ID" value="CDH43277.1"/>
    <property type="molecule type" value="Genomic_DNA"/>
</dbReference>
<evidence type="ECO:0000313" key="3">
    <source>
        <dbReference type="Proteomes" id="UP000019184"/>
    </source>
</evidence>
<dbReference type="Proteomes" id="UP000019184">
    <property type="component" value="Unassembled WGS sequence"/>
</dbReference>
<organism evidence="2 3">
    <name type="scientific">Candidatus Contendobacter odensis Run_B_J11</name>
    <dbReference type="NCBI Taxonomy" id="1400861"/>
    <lineage>
        <taxon>Bacteria</taxon>
        <taxon>Pseudomonadati</taxon>
        <taxon>Pseudomonadota</taxon>
        <taxon>Gammaproteobacteria</taxon>
        <taxon>Candidatus Competibacteraceae</taxon>
        <taxon>Candidatus Contendibacter</taxon>
    </lineage>
</organism>
<dbReference type="AlphaFoldDB" id="A0A7U7G8R7"/>
<accession>A0A7U7G8R7</accession>
<reference evidence="2 3" key="1">
    <citation type="journal article" date="2014" name="ISME J.">
        <title>Candidatus Competibacter-lineage genomes retrieved from metagenomes reveal functional metabolic diversity.</title>
        <authorList>
            <person name="McIlroy S.J."/>
            <person name="Albertsen M."/>
            <person name="Andresen E.K."/>
            <person name="Saunders A.M."/>
            <person name="Kristiansen R."/>
            <person name="Stokholm-Bjerregaard M."/>
            <person name="Nielsen K.L."/>
            <person name="Nielsen P.H."/>
        </authorList>
    </citation>
    <scope>NUCLEOTIDE SEQUENCE [LARGE SCALE GENOMIC DNA]</scope>
    <source>
        <strain evidence="2 3">Run_B_J11</strain>
    </source>
</reference>
<comment type="caution">
    <text evidence="2">The sequence shown here is derived from an EMBL/GenBank/DDBJ whole genome shotgun (WGS) entry which is preliminary data.</text>
</comment>
<name>A0A7U7G8R7_9GAMM</name>
<keyword evidence="3" id="KW-1185">Reference proteome</keyword>
<sequence>MLTFTFRETQNPVSADWLSFRWVLGILRELLPPRMRAQEGWYESPYRKRTTTGAVDAHAGHPKSHRAIQGQAGFEGGS</sequence>
<proteinExistence type="predicted"/>
<evidence type="ECO:0000313" key="2">
    <source>
        <dbReference type="EMBL" id="CDH43277.1"/>
    </source>
</evidence>
<protein>
    <submittedName>
        <fullName evidence="2">Uncharacterized protein</fullName>
    </submittedName>
</protein>